<comment type="caution">
    <text evidence="1">The sequence shown here is derived from an EMBL/GenBank/DDBJ whole genome shotgun (WGS) entry which is preliminary data.</text>
</comment>
<proteinExistence type="predicted"/>
<dbReference type="Proteomes" id="UP001597158">
    <property type="component" value="Unassembled WGS sequence"/>
</dbReference>
<dbReference type="EMBL" id="JBHTMC010000001">
    <property type="protein sequence ID" value="MFD1262014.1"/>
    <property type="molecule type" value="Genomic_DNA"/>
</dbReference>
<evidence type="ECO:0000313" key="2">
    <source>
        <dbReference type="Proteomes" id="UP001597158"/>
    </source>
</evidence>
<keyword evidence="2" id="KW-1185">Reference proteome</keyword>
<dbReference type="RefSeq" id="WP_277830410.1">
    <property type="nucleotide sequence ID" value="NZ_JARQZE010000001.1"/>
</dbReference>
<organism evidence="1 2">
    <name type="scientific">Thauera mechernichensis</name>
    <dbReference type="NCBI Taxonomy" id="82788"/>
    <lineage>
        <taxon>Bacteria</taxon>
        <taxon>Pseudomonadati</taxon>
        <taxon>Pseudomonadota</taxon>
        <taxon>Betaproteobacteria</taxon>
        <taxon>Rhodocyclales</taxon>
        <taxon>Zoogloeaceae</taxon>
        <taxon>Thauera</taxon>
    </lineage>
</organism>
<sequence length="541" mass="58462">MPIVHLQPSDLSAAQAAQVLDFLNRATSPAQLDRDIEFPGEPDIGVRLGQRLLDARAALGGRFTDILQVRAIRLIGPERFTEICVAALGLDPVRWVALFYGGDPLAPQAETGLGVSIEVLPQTAWLGQPRTLRVRVCDLGGTPRAGVPVVVQSGRGHLVYMYGFRRIEGQAVTVLSGADGTAELELLTPPTEPLSENQQAALEHALARLDVHAPHPLTLAPALRAIAEEYLRDRSYSLRSAIDLYVRDHRHAMLDSVNPGRWRLAWPADSALVQADVLADEDSGTSLARGVRTLTWINWVGPWLSFMAEVVADGDALGRALADTANTPEADGQALGRLLNLGQSFLAGKAGRTAEWLGRQQLTQTVDRFLGSGVDVLAPAVRDDVVRQLGVAASGVTARSLGSFTFADTARNALDARIDAVAQDTLTQFEHLSALAVEIDGKAATVNQQMQQMQALAAGVHQDRLAIDARYSDFDSRYTLFDSRLNAFDAQYGQFSTDIGRFRADLAGFDQSRATITERINTVDRNLNTVVSLNNLRLGGG</sequence>
<name>A0ABW3W950_9RHOO</name>
<protein>
    <submittedName>
        <fullName evidence="1">Uncharacterized protein</fullName>
    </submittedName>
</protein>
<evidence type="ECO:0000313" key="1">
    <source>
        <dbReference type="EMBL" id="MFD1262014.1"/>
    </source>
</evidence>
<reference evidence="2" key="1">
    <citation type="journal article" date="2019" name="Int. J. Syst. Evol. Microbiol.">
        <title>The Global Catalogue of Microorganisms (GCM) 10K type strain sequencing project: providing services to taxonomists for standard genome sequencing and annotation.</title>
        <authorList>
            <consortium name="The Broad Institute Genomics Platform"/>
            <consortium name="The Broad Institute Genome Sequencing Center for Infectious Disease"/>
            <person name="Wu L."/>
            <person name="Ma J."/>
        </authorList>
    </citation>
    <scope>NUCLEOTIDE SEQUENCE [LARGE SCALE GENOMIC DNA]</scope>
    <source>
        <strain evidence="2">CCUG 48884</strain>
    </source>
</reference>
<gene>
    <name evidence="1" type="ORF">ACFQ4M_00370</name>
</gene>
<accession>A0ABW3W950</accession>